<evidence type="ECO:0000256" key="1">
    <source>
        <dbReference type="SAM" id="MobiDB-lite"/>
    </source>
</evidence>
<dbReference type="RefSeq" id="WP_113744147.1">
    <property type="nucleotide sequence ID" value="NZ_UAPV01000001.1"/>
</dbReference>
<dbReference type="InterPro" id="IPR047774">
    <property type="entry name" value="SrfA-like"/>
</dbReference>
<dbReference type="NCBIfam" id="NF040486">
    <property type="entry name" value="SrfA_fam"/>
    <property type="match status" value="1"/>
</dbReference>
<keyword evidence="2" id="KW-0812">Transmembrane</keyword>
<gene>
    <name evidence="3" type="ORF">NCTC13093_01438</name>
</gene>
<keyword evidence="4" id="KW-1185">Reference proteome</keyword>
<evidence type="ECO:0000313" key="3">
    <source>
        <dbReference type="EMBL" id="SPT70034.1"/>
    </source>
</evidence>
<keyword evidence="2" id="KW-0472">Membrane</keyword>
<evidence type="ECO:0008006" key="5">
    <source>
        <dbReference type="Google" id="ProtNLM"/>
    </source>
</evidence>
<protein>
    <recommendedName>
        <fullName evidence="5">Virulence factor</fullName>
    </recommendedName>
</protein>
<dbReference type="AlphaFoldDB" id="A0A2X0V6H1"/>
<name>A0A2X0V6H1_9GAMM</name>
<feature type="region of interest" description="Disordered" evidence="1">
    <location>
        <begin position="333"/>
        <end position="377"/>
    </location>
</feature>
<organism evidence="3 4">
    <name type="scientific">Anaerobiospirillum thomasii</name>
    <dbReference type="NCBI Taxonomy" id="179995"/>
    <lineage>
        <taxon>Bacteria</taxon>
        <taxon>Pseudomonadati</taxon>
        <taxon>Pseudomonadota</taxon>
        <taxon>Gammaproteobacteria</taxon>
        <taxon>Aeromonadales</taxon>
        <taxon>Succinivibrionaceae</taxon>
        <taxon>Anaerobiospirillum</taxon>
    </lineage>
</organism>
<dbReference type="Proteomes" id="UP000250086">
    <property type="component" value="Unassembled WGS sequence"/>
</dbReference>
<reference evidence="3 4" key="1">
    <citation type="submission" date="2018-06" db="EMBL/GenBank/DDBJ databases">
        <authorList>
            <consortium name="Pathogen Informatics"/>
            <person name="Doyle S."/>
        </authorList>
    </citation>
    <scope>NUCLEOTIDE SEQUENCE [LARGE SCALE GENOMIC DNA]</scope>
    <source>
        <strain evidence="3 4">NCTC13093</strain>
    </source>
</reference>
<keyword evidence="2" id="KW-1133">Transmembrane helix</keyword>
<feature type="transmembrane region" description="Helical" evidence="2">
    <location>
        <begin position="221"/>
        <end position="238"/>
    </location>
</feature>
<dbReference type="EMBL" id="UAPV01000001">
    <property type="protein sequence ID" value="SPT70034.1"/>
    <property type="molecule type" value="Genomic_DNA"/>
</dbReference>
<sequence length="507" mass="54009">MLHALLNSGKITQYKYIAQDGFAIYEKAKSFRDALIKAPEVGPAYVKYLAVPSYDPLDGHIDWFTPNESRSSDGEYQIVKWSAASDDEKRAAYAKLKQLEDVLKVYGIRLISRGASGDMLVLAHFLTGNQKGNILPAIHFPNQDCVFIVDGEPVITFWGFIENDASIDISPLSRLSMPQGRVQATIASASASAAAAAGAPNDNSNEKRGHSCALFPHWKCLLLGLLLLLLLPLLLWLLSKLFNFNLPFFNPALPDLPSISAPDINKTPVNTEAAADKTVHTADAVDVTAPAVPVTSAPQANLDALDAPVANIPDLKEPAVQNPLDALTGTQAETAAGDNSTESDAPVDSADESKSPESQDNAPAADNNAVSDKGSVGNVNPFADGALSIDPAAVQKGDLSSLNGHWQTKSGLMDTNSGKPLNLSYDHKDNVGQLTITRQDGVKCTVGSKASNDNGAVSITPDGAAVCKDNVTYQMPDIKCSQQSDGSTRCFGQYDNQSAFPIRIFKN</sequence>
<evidence type="ECO:0000256" key="2">
    <source>
        <dbReference type="SAM" id="Phobius"/>
    </source>
</evidence>
<feature type="compositionally biased region" description="Polar residues" evidence="1">
    <location>
        <begin position="333"/>
        <end position="343"/>
    </location>
</feature>
<evidence type="ECO:0000313" key="4">
    <source>
        <dbReference type="Proteomes" id="UP000250086"/>
    </source>
</evidence>
<proteinExistence type="predicted"/>
<accession>A0A2X0V6H1</accession>